<dbReference type="CDD" id="cd22162">
    <property type="entry name" value="F-box_AtSKIP3-like"/>
    <property type="match status" value="1"/>
</dbReference>
<name>A0AAQ3Q461_9LILI</name>
<evidence type="ECO:0000256" key="2">
    <source>
        <dbReference type="SAM" id="SignalP"/>
    </source>
</evidence>
<proteinExistence type="predicted"/>
<accession>A0AAQ3Q461</accession>
<gene>
    <name evidence="3" type="ORF">Cni_G04101</name>
</gene>
<dbReference type="PANTHER" id="PTHR32278">
    <property type="entry name" value="F-BOX DOMAIN-CONTAINING PROTEIN"/>
    <property type="match status" value="1"/>
</dbReference>
<evidence type="ECO:0000313" key="4">
    <source>
        <dbReference type="Proteomes" id="UP001327560"/>
    </source>
</evidence>
<dbReference type="Proteomes" id="UP001327560">
    <property type="component" value="Chromosome 1"/>
</dbReference>
<feature type="chain" id="PRO_5042903565" evidence="2">
    <location>
        <begin position="28"/>
        <end position="353"/>
    </location>
</feature>
<feature type="region of interest" description="Disordered" evidence="1">
    <location>
        <begin position="248"/>
        <end position="291"/>
    </location>
</feature>
<keyword evidence="2" id="KW-0732">Signal</keyword>
<reference evidence="3 4" key="1">
    <citation type="submission" date="2023-10" db="EMBL/GenBank/DDBJ databases">
        <title>Chromosome-scale genome assembly provides insights into flower coloration mechanisms of Canna indica.</title>
        <authorList>
            <person name="Li C."/>
        </authorList>
    </citation>
    <scope>NUCLEOTIDE SEQUENCE [LARGE SCALE GENOMIC DNA]</scope>
    <source>
        <tissue evidence="3">Flower</tissue>
    </source>
</reference>
<feature type="compositionally biased region" description="Gly residues" evidence="1">
    <location>
        <begin position="278"/>
        <end position="287"/>
    </location>
</feature>
<evidence type="ECO:0000313" key="3">
    <source>
        <dbReference type="EMBL" id="WOK95394.1"/>
    </source>
</evidence>
<evidence type="ECO:0000256" key="1">
    <source>
        <dbReference type="SAM" id="MobiDB-lite"/>
    </source>
</evidence>
<organism evidence="3 4">
    <name type="scientific">Canna indica</name>
    <name type="common">Indian-shot</name>
    <dbReference type="NCBI Taxonomy" id="4628"/>
    <lineage>
        <taxon>Eukaryota</taxon>
        <taxon>Viridiplantae</taxon>
        <taxon>Streptophyta</taxon>
        <taxon>Embryophyta</taxon>
        <taxon>Tracheophyta</taxon>
        <taxon>Spermatophyta</taxon>
        <taxon>Magnoliopsida</taxon>
        <taxon>Liliopsida</taxon>
        <taxon>Zingiberales</taxon>
        <taxon>Cannaceae</taxon>
        <taxon>Canna</taxon>
    </lineage>
</organism>
<feature type="signal peptide" evidence="2">
    <location>
        <begin position="1"/>
        <end position="27"/>
    </location>
</feature>
<dbReference type="SUPFAM" id="SSF81383">
    <property type="entry name" value="F-box domain"/>
    <property type="match status" value="1"/>
</dbReference>
<dbReference type="EMBL" id="CP136890">
    <property type="protein sequence ID" value="WOK95394.1"/>
    <property type="molecule type" value="Genomic_DNA"/>
</dbReference>
<dbReference type="InterPro" id="IPR025886">
    <property type="entry name" value="PP2-like"/>
</dbReference>
<protein>
    <submittedName>
        <fullName evidence="3">F-box protein PP2-B12</fullName>
    </submittedName>
</protein>
<sequence length="353" mass="39379">MPRVHSCIFVSHLVELILLYTIERTESERERERGSGGDHFESSSVAPRRYPRMEDSGIERLPEGCVAHAIAFTSPGDACRSSAVSTAFRSAAFSDTVWECFLPDDHRSLLSRAVYPVEFSSKRELFFLLCDSILIDDGKMSLWLDRSSGAKCFMVSARELSIVWGDTPQYWRWVSLPDSRFAEVAELNDVCWLEIRGKIQLEMLTRKATYAAYLVYKLADWSRGLAHPPQEASVTVGLRSSTTHMVRLQPSDDPAHARSNRSRFGPLRRPIHPDVGGEEAGGGGGGAFAPSVPRVRDDGWMEVEMGAFYNDEGDEGEVVMSLMQVKSSNWKKGLIIQGIEIRPKIAGTTKLVC</sequence>
<dbReference type="Pfam" id="PF14299">
    <property type="entry name" value="PP2"/>
    <property type="match status" value="1"/>
</dbReference>
<keyword evidence="4" id="KW-1185">Reference proteome</keyword>
<dbReference type="PANTHER" id="PTHR32278:SF111">
    <property type="entry name" value="F-BOX PROTEIN PP2-B12-RELATED"/>
    <property type="match status" value="1"/>
</dbReference>
<dbReference type="InterPro" id="IPR036047">
    <property type="entry name" value="F-box-like_dom_sf"/>
</dbReference>
<dbReference type="AlphaFoldDB" id="A0AAQ3Q461"/>